<dbReference type="Proteomes" id="UP000029387">
    <property type="component" value="Unassembled WGS sequence"/>
</dbReference>
<dbReference type="AlphaFoldDB" id="A0A087S378"/>
<accession>A0A087S378</accession>
<dbReference type="PATRIC" id="fig|1502295.3.peg.252"/>
<sequence>MAFHEIAVPHKDILSQNFTSEVYAAKLWDVHNKRGSDEYKDSKIFFEKTFLTDNLKKILESVKDRLDGKSGGHFRSIATPFGGGKTHTLIALYHKCIEWNAKPVVLVGNEMDPNSQTMWGMIEEQLTGKIEILKGNVSHGGEALRSVLETQNQPILILIDELLHYINRADGIKVEQSTLAKQTIGFVQELSEAVSGLPNVCVVVTLPSSANEQLDDERFTELYEQLQKFAGRTKDTITPVSDNDIPKIIRQRLFSSTDTEIRDRSEKIVNDFVDYCEDEGIIPEGMQKSQYREEFFKSYPFLPQVIDVLYKRWGTITRFQRTRGVLRLLSLVINLLSTSDKQFISLGDIDLNNNEIKQELIDYLDPQFYSVVSKDIVGSDSGSSKVNQLVPDQYKGKQLGIRAATAIFMYSHSGTTGINGATESEIKRATCSRGIPAAQISEVLNLFRNQLFYLNVTNEKYLFTKEANILKIKVDTMENIKQREIDETEKTLIKNNLSKNSNLRVIPWPSSPKDVENSHSLKLIIMKENDIQLIQSIYETIGESPRVYRNNIFFLAPSDGEKGKFLNSLKSKIAWEKIKADTQIALKEDQKATLASELKKENEKLNDLIKEYYSTLYIPEKEGPTKHHLNIPLVADRGIDEIIYDDLVEESQINPQIGALFLKTHYLKDQKFVETSNLFESMLRTPGERRPTHRDVIERAIVDGVLRGEFGIGELENDAPIPKIFKKQPTVSFEPSEIILQASLCEEEPEYFCDKCGHKASSSEELHEHLESHTQVEKPETSEIDDSIKSLDFDFTVPEGQINNISQMLLKIASHYKNLKLKIEASDGSMTQHDLEMIKETLRQIRALSNLL</sequence>
<proteinExistence type="predicted"/>
<feature type="domain" description="C2H2-type" evidence="3">
    <location>
        <begin position="751"/>
        <end position="778"/>
    </location>
</feature>
<dbReference type="InterPro" id="IPR013087">
    <property type="entry name" value="Znf_C2H2_type"/>
</dbReference>
<gene>
    <name evidence="4" type="ORF">AAA799P11_00258</name>
</gene>
<protein>
    <submittedName>
        <fullName evidence="4">ATPase AAA protein</fullName>
    </submittedName>
</protein>
<evidence type="ECO:0000256" key="1">
    <source>
        <dbReference type="SAM" id="Coils"/>
    </source>
</evidence>
<feature type="region of interest" description="Disordered" evidence="2">
    <location>
        <begin position="764"/>
        <end position="783"/>
    </location>
</feature>
<keyword evidence="5" id="KW-1185">Reference proteome</keyword>
<keyword evidence="1" id="KW-0175">Coiled coil</keyword>
<evidence type="ECO:0000259" key="3">
    <source>
        <dbReference type="PROSITE" id="PS50157"/>
    </source>
</evidence>
<evidence type="ECO:0000313" key="5">
    <source>
        <dbReference type="Proteomes" id="UP000029387"/>
    </source>
</evidence>
<organism evidence="4 5">
    <name type="scientific">Marine Group I thaumarchaeote SCGC AAA799-P11</name>
    <dbReference type="NCBI Taxonomy" id="1502295"/>
    <lineage>
        <taxon>Archaea</taxon>
        <taxon>Nitrososphaerota</taxon>
        <taxon>Marine Group I</taxon>
    </lineage>
</organism>
<dbReference type="PROSITE" id="PS50157">
    <property type="entry name" value="ZINC_FINGER_C2H2_2"/>
    <property type="match status" value="1"/>
</dbReference>
<dbReference type="EMBL" id="JOSZ01000002">
    <property type="protein sequence ID" value="KFM20182.1"/>
    <property type="molecule type" value="Genomic_DNA"/>
</dbReference>
<comment type="caution">
    <text evidence="4">The sequence shown here is derived from an EMBL/GenBank/DDBJ whole genome shotgun (WGS) entry which is preliminary data.</text>
</comment>
<evidence type="ECO:0000256" key="2">
    <source>
        <dbReference type="SAM" id="MobiDB-lite"/>
    </source>
</evidence>
<feature type="coiled-coil region" evidence="1">
    <location>
        <begin position="584"/>
        <end position="615"/>
    </location>
</feature>
<evidence type="ECO:0000313" key="4">
    <source>
        <dbReference type="EMBL" id="KFM20182.1"/>
    </source>
</evidence>
<name>A0A087S378_9ARCH</name>
<reference evidence="4 5" key="1">
    <citation type="submission" date="2014-06" db="EMBL/GenBank/DDBJ databases">
        <authorList>
            <person name="Ngugi D.K."/>
            <person name="Blom J."/>
            <person name="Alam I."/>
            <person name="Rashid M."/>
            <person name="Baalawi W."/>
            <person name="Zhang G."/>
            <person name="Hikmawan T."/>
            <person name="Guan Y."/>
            <person name="Antunes A."/>
            <person name="Siam R."/>
            <person name="El-Dorry H."/>
            <person name="Bajic V."/>
            <person name="Stingl U."/>
        </authorList>
    </citation>
    <scope>NUCLEOTIDE SEQUENCE [LARGE SCALE GENOMIC DNA]</scope>
    <source>
        <strain evidence="4">SCGC AAA799-P11</strain>
    </source>
</reference>